<dbReference type="RefSeq" id="WP_068668259.1">
    <property type="nucleotide sequence ID" value="NZ_LWLG01000001.1"/>
</dbReference>
<dbReference type="InterPro" id="IPR011990">
    <property type="entry name" value="TPR-like_helical_dom_sf"/>
</dbReference>
<feature type="coiled-coil region" evidence="1">
    <location>
        <begin position="416"/>
        <end position="448"/>
    </location>
</feature>
<dbReference type="STRING" id="999894.TDIS_0133"/>
<evidence type="ECO:0000313" key="3">
    <source>
        <dbReference type="EMBL" id="OAQ21615.1"/>
    </source>
</evidence>
<protein>
    <recommendedName>
        <fullName evidence="5">Tetratricopeptide repeat protein</fullName>
    </recommendedName>
</protein>
<feature type="coiled-coil region" evidence="1">
    <location>
        <begin position="538"/>
        <end position="572"/>
    </location>
</feature>
<gene>
    <name evidence="3" type="ORF">TDIS_0133</name>
</gene>
<comment type="caution">
    <text evidence="3">The sequence shown here is derived from an EMBL/GenBank/DDBJ whole genome shotgun (WGS) entry which is preliminary data.</text>
</comment>
<accession>A0A179D687</accession>
<dbReference type="AlphaFoldDB" id="A0A179D687"/>
<sequence>MNERLRFFFHERLAAYLFPGRERDFRALVLKHLSAYLRREGDFFHFAPEHLATLNKTFSELRSSFSRELGEAPLPFNLLPEKANVSWLRPGKLYVSPSMKEALERASKKLGFLLTIKPWQNLLEVILPTTADPEVLFRTRDLLWVGQKGPCFYCGLPWHRNADCPGLKEMVSGKALKAYLYQTLKDLGQSLTQRLLKGELFAKELQGLYARYFYLQPAFLRILYYKVPEWSHFSQVSLGKEIPTKGGHLLIALENLHTGNLKESEKRFLAAGDPSDYRVGLGLCHLAILQEDYERALYYFEEVKTENLPPLVQTSILLLKARIYEMQKDFVSAERFYAEALKKDHSAVPATYHKLLVSFYLGGTERDLFRLSPLLGHPVIFTLAFLEPAFLLFGKELEKELLSRIEKKQAEALTTLRKAEDGLHRLKQLLSEEELSALEDQLSNFREKIYKGCFFELEKAALEAMELSLEIQGYTYRKIREIRERISEFFSRYHALKRYWSSYPYKYGESVFNQRLREVGNRLLRLEQRLGKDPIKEFRSLLKEAANIHSLIETLEQEKKRLEAKRLFRKQLSTFLKVFVVGEILLFLLYFSVPSFLAVTAPELLPYLPLSFSSFLGASFLLFILALFWALFRR</sequence>
<dbReference type="Proteomes" id="UP000078390">
    <property type="component" value="Unassembled WGS sequence"/>
</dbReference>
<keyword evidence="2" id="KW-1133">Transmembrane helix</keyword>
<feature type="transmembrane region" description="Helical" evidence="2">
    <location>
        <begin position="374"/>
        <end position="394"/>
    </location>
</feature>
<feature type="transmembrane region" description="Helical" evidence="2">
    <location>
        <begin position="610"/>
        <end position="632"/>
    </location>
</feature>
<keyword evidence="1" id="KW-0175">Coiled coil</keyword>
<evidence type="ECO:0000313" key="4">
    <source>
        <dbReference type="Proteomes" id="UP000078390"/>
    </source>
</evidence>
<evidence type="ECO:0008006" key="5">
    <source>
        <dbReference type="Google" id="ProtNLM"/>
    </source>
</evidence>
<dbReference type="OrthoDB" id="9771683at2"/>
<reference evidence="3 4" key="1">
    <citation type="submission" date="2016-04" db="EMBL/GenBank/DDBJ databases">
        <title>Genome analysis of Thermosulfurimonas dismutans, the first thermophilic sulfur-disproportionating bacterium of the phylum Thermodesulfobacteria.</title>
        <authorList>
            <person name="Mardanov A.V."/>
            <person name="Beletsky A.V."/>
            <person name="Kadnikov V.V."/>
            <person name="Slobodkin A.I."/>
            <person name="Ravin N.V."/>
        </authorList>
    </citation>
    <scope>NUCLEOTIDE SEQUENCE [LARGE SCALE GENOMIC DNA]</scope>
    <source>
        <strain evidence="3 4">S95</strain>
    </source>
</reference>
<dbReference type="Gene3D" id="1.25.40.10">
    <property type="entry name" value="Tetratricopeptide repeat domain"/>
    <property type="match status" value="1"/>
</dbReference>
<proteinExistence type="predicted"/>
<dbReference type="EMBL" id="LWLG01000001">
    <property type="protein sequence ID" value="OAQ21615.1"/>
    <property type="molecule type" value="Genomic_DNA"/>
</dbReference>
<evidence type="ECO:0000256" key="1">
    <source>
        <dbReference type="SAM" id="Coils"/>
    </source>
</evidence>
<dbReference type="SUPFAM" id="SSF48452">
    <property type="entry name" value="TPR-like"/>
    <property type="match status" value="1"/>
</dbReference>
<feature type="transmembrane region" description="Helical" evidence="2">
    <location>
        <begin position="575"/>
        <end position="598"/>
    </location>
</feature>
<name>A0A179D687_9BACT</name>
<keyword evidence="2" id="KW-0472">Membrane</keyword>
<organism evidence="3 4">
    <name type="scientific">Thermosulfurimonas dismutans</name>
    <dbReference type="NCBI Taxonomy" id="999894"/>
    <lineage>
        <taxon>Bacteria</taxon>
        <taxon>Pseudomonadati</taxon>
        <taxon>Thermodesulfobacteriota</taxon>
        <taxon>Thermodesulfobacteria</taxon>
        <taxon>Thermodesulfobacteriales</taxon>
        <taxon>Thermodesulfobacteriaceae</taxon>
        <taxon>Thermosulfurimonas</taxon>
    </lineage>
</organism>
<keyword evidence="2" id="KW-0812">Transmembrane</keyword>
<keyword evidence="4" id="KW-1185">Reference proteome</keyword>
<evidence type="ECO:0000256" key="2">
    <source>
        <dbReference type="SAM" id="Phobius"/>
    </source>
</evidence>